<evidence type="ECO:0000256" key="1">
    <source>
        <dbReference type="ARBA" id="ARBA00022737"/>
    </source>
</evidence>
<dbReference type="InterPro" id="IPR001307">
    <property type="entry name" value="Thiosulphate_STrfase_CS"/>
</dbReference>
<dbReference type="Pfam" id="PF00581">
    <property type="entry name" value="Rhodanese"/>
    <property type="match status" value="2"/>
</dbReference>
<dbReference type="InterPro" id="IPR001763">
    <property type="entry name" value="Rhodanese-like_dom"/>
</dbReference>
<dbReference type="PROSITE" id="PS50206">
    <property type="entry name" value="RHODANESE_3"/>
    <property type="match status" value="2"/>
</dbReference>
<dbReference type="EMBL" id="APND01000001">
    <property type="protein sequence ID" value="MES1927867.1"/>
    <property type="molecule type" value="Genomic_DNA"/>
</dbReference>
<name>A0ABV2AX75_9GAMM</name>
<dbReference type="InterPro" id="IPR051126">
    <property type="entry name" value="Thiosulfate_sulfurtransferase"/>
</dbReference>
<keyword evidence="4" id="KW-1185">Reference proteome</keyword>
<feature type="domain" description="Rhodanese" evidence="2">
    <location>
        <begin position="157"/>
        <end position="268"/>
    </location>
</feature>
<dbReference type="PROSITE" id="PS00380">
    <property type="entry name" value="RHODANESE_1"/>
    <property type="match status" value="1"/>
</dbReference>
<evidence type="ECO:0000313" key="3">
    <source>
        <dbReference type="EMBL" id="MES1927867.1"/>
    </source>
</evidence>
<reference evidence="3 4" key="1">
    <citation type="submission" date="2013-03" db="EMBL/GenBank/DDBJ databases">
        <title>Salinisphaera dokdonensis CL-ES53 Genome Sequencing.</title>
        <authorList>
            <person name="Li C."/>
            <person name="Lai Q."/>
            <person name="Shao Z."/>
        </authorList>
    </citation>
    <scope>NUCLEOTIDE SEQUENCE [LARGE SCALE GENOMIC DNA]</scope>
    <source>
        <strain evidence="3 4">CL-ES53</strain>
    </source>
</reference>
<protein>
    <submittedName>
        <fullName evidence="3">Rhodanese</fullName>
    </submittedName>
</protein>
<dbReference type="PANTHER" id="PTHR43855">
    <property type="entry name" value="THIOSULFATE SULFURTRANSFERASE"/>
    <property type="match status" value="1"/>
</dbReference>
<dbReference type="SUPFAM" id="SSF52821">
    <property type="entry name" value="Rhodanese/Cell cycle control phosphatase"/>
    <property type="match status" value="2"/>
</dbReference>
<dbReference type="SMART" id="SM00450">
    <property type="entry name" value="RHOD"/>
    <property type="match status" value="2"/>
</dbReference>
<dbReference type="RefSeq" id="WP_353108598.1">
    <property type="nucleotide sequence ID" value="NZ_APND01000001.1"/>
</dbReference>
<organism evidence="3 4">
    <name type="scientific">Salinisphaera dokdonensis CL-ES53</name>
    <dbReference type="NCBI Taxonomy" id="1304272"/>
    <lineage>
        <taxon>Bacteria</taxon>
        <taxon>Pseudomonadati</taxon>
        <taxon>Pseudomonadota</taxon>
        <taxon>Gammaproteobacteria</taxon>
        <taxon>Salinisphaerales</taxon>
        <taxon>Salinisphaeraceae</taxon>
        <taxon>Salinisphaera</taxon>
    </lineage>
</organism>
<sequence>MSESLPLFVDAETLQARLGAPDIQVVAVDSASDYANAHIPGALQITMADFTASDAPVAGLLPDDDALRDVFSDTGLRNDAHIVAYDRAGDGQAARLLYTLDAMGHSAISLLDGGLAAWHQAGLPLENGAPQAGASRFTVERQPERIADREWIKTHLDDPDTGFLDVRSAAEYAGQDVRSARGGHIPGAVSLDWNLLKGANGRLRPRSELLELVASHDVQSDREIVNYCQSHVRSSYSYLVLKYLGFDKVRGYPGAWSDWGNADDTPVSANTDDANGQ</sequence>
<keyword evidence="1" id="KW-0677">Repeat</keyword>
<evidence type="ECO:0000313" key="4">
    <source>
        <dbReference type="Proteomes" id="UP001460888"/>
    </source>
</evidence>
<accession>A0ABV2AX75</accession>
<proteinExistence type="predicted"/>
<dbReference type="CDD" id="cd01449">
    <property type="entry name" value="TST_Repeat_2"/>
    <property type="match status" value="1"/>
</dbReference>
<dbReference type="Gene3D" id="3.40.250.10">
    <property type="entry name" value="Rhodanese-like domain"/>
    <property type="match status" value="2"/>
</dbReference>
<comment type="caution">
    <text evidence="3">The sequence shown here is derived from an EMBL/GenBank/DDBJ whole genome shotgun (WGS) entry which is preliminary data.</text>
</comment>
<dbReference type="PANTHER" id="PTHR43855:SF1">
    <property type="entry name" value="THIOSULFATE SULFURTRANSFERASE"/>
    <property type="match status" value="1"/>
</dbReference>
<gene>
    <name evidence="3" type="ORF">SADO_01390</name>
</gene>
<feature type="domain" description="Rhodanese" evidence="2">
    <location>
        <begin position="19"/>
        <end position="127"/>
    </location>
</feature>
<dbReference type="InterPro" id="IPR036873">
    <property type="entry name" value="Rhodanese-like_dom_sf"/>
</dbReference>
<evidence type="ECO:0000259" key="2">
    <source>
        <dbReference type="PROSITE" id="PS50206"/>
    </source>
</evidence>
<dbReference type="CDD" id="cd01448">
    <property type="entry name" value="TST_Repeat_1"/>
    <property type="match status" value="1"/>
</dbReference>
<dbReference type="Proteomes" id="UP001460888">
    <property type="component" value="Unassembled WGS sequence"/>
</dbReference>